<keyword evidence="3" id="KW-1003">Cell membrane</keyword>
<dbReference type="GO" id="GO:0071555">
    <property type="term" value="P:cell wall organization"/>
    <property type="evidence" value="ECO:0007669"/>
    <property type="project" value="UniProtKB-KW"/>
</dbReference>
<keyword evidence="6 12" id="KW-0732">Signal</keyword>
<evidence type="ECO:0000259" key="13">
    <source>
        <dbReference type="PROSITE" id="PS51677"/>
    </source>
</evidence>
<dbReference type="Gene3D" id="3.20.20.370">
    <property type="entry name" value="Glycoside hydrolase/deacetylase"/>
    <property type="match status" value="1"/>
</dbReference>
<dbReference type="Pfam" id="PF01522">
    <property type="entry name" value="Polysacc_deac_1"/>
    <property type="match status" value="1"/>
</dbReference>
<name>Q1XGD4_FLAVE</name>
<feature type="domain" description="NodB homology" evidence="13">
    <location>
        <begin position="39"/>
        <end position="224"/>
    </location>
</feature>
<comment type="cofactor">
    <cofactor evidence="1">
        <name>Co(2+)</name>
        <dbReference type="ChEBI" id="CHEBI:48828"/>
    </cofactor>
</comment>
<organism evidence="14">
    <name type="scientific">Flammulina velutipes</name>
    <name type="common">Agaricus velutipes</name>
    <dbReference type="NCBI Taxonomy" id="38945"/>
    <lineage>
        <taxon>Eukaryota</taxon>
        <taxon>Fungi</taxon>
        <taxon>Dikarya</taxon>
        <taxon>Basidiomycota</taxon>
        <taxon>Agaricomycotina</taxon>
        <taxon>Agaricomycetes</taxon>
        <taxon>Agaricomycetidae</taxon>
        <taxon>Agaricales</taxon>
        <taxon>Marasmiineae</taxon>
        <taxon>Physalacriaceae</taxon>
        <taxon>Flammulina</taxon>
    </lineage>
</organism>
<dbReference type="AlphaFoldDB" id="Q1XGD4"/>
<keyword evidence="8" id="KW-0472">Membrane</keyword>
<evidence type="ECO:0000256" key="8">
    <source>
        <dbReference type="ARBA" id="ARBA00023136"/>
    </source>
</evidence>
<dbReference type="CDD" id="cd10951">
    <property type="entry name" value="CE4_ClCDA_like"/>
    <property type="match status" value="1"/>
</dbReference>
<reference evidence="14" key="1">
    <citation type="journal article" date="2008" name="FEMS Microbiol. Lett.">
        <title>Isolation and characterization of a gene coding for chitin deacetylase specifically expressed during fruiting body development in the basidiomycete Flammulina velutipes and its expression in the yeast Pichia pastoris.</title>
        <authorList>
            <person name="Yamada M."/>
            <person name="Kurano M."/>
            <person name="Inatomi S."/>
            <person name="Taguchi G."/>
            <person name="Okazaki M."/>
            <person name="Shimosaka M."/>
        </authorList>
    </citation>
    <scope>NUCLEOTIDE SEQUENCE</scope>
    <source>
        <strain evidence="14">MH092086</strain>
    </source>
</reference>
<evidence type="ECO:0000313" key="14">
    <source>
        <dbReference type="EMBL" id="BAE92728.1"/>
    </source>
</evidence>
<keyword evidence="5" id="KW-0479">Metal-binding</keyword>
<dbReference type="GO" id="GO:0016810">
    <property type="term" value="F:hydrolase activity, acting on carbon-nitrogen (but not peptide) bonds"/>
    <property type="evidence" value="ECO:0007669"/>
    <property type="project" value="InterPro"/>
</dbReference>
<keyword evidence="10" id="KW-0449">Lipoprotein</keyword>
<evidence type="ECO:0000256" key="2">
    <source>
        <dbReference type="ARBA" id="ARBA00004609"/>
    </source>
</evidence>
<feature type="signal peptide" evidence="12">
    <location>
        <begin position="1"/>
        <end position="19"/>
    </location>
</feature>
<dbReference type="PANTHER" id="PTHR46471">
    <property type="entry name" value="CHITIN DEACETYLASE"/>
    <property type="match status" value="1"/>
</dbReference>
<feature type="chain" id="PRO_5004197759" evidence="12">
    <location>
        <begin position="20"/>
        <end position="250"/>
    </location>
</feature>
<dbReference type="PROSITE" id="PS51677">
    <property type="entry name" value="NODB"/>
    <property type="match status" value="1"/>
</dbReference>
<evidence type="ECO:0000256" key="1">
    <source>
        <dbReference type="ARBA" id="ARBA00001941"/>
    </source>
</evidence>
<dbReference type="GO" id="GO:0098552">
    <property type="term" value="C:side of membrane"/>
    <property type="evidence" value="ECO:0007669"/>
    <property type="project" value="UniProtKB-KW"/>
</dbReference>
<proteinExistence type="predicted"/>
<dbReference type="InterPro" id="IPR002509">
    <property type="entry name" value="NODB_dom"/>
</dbReference>
<dbReference type="BRENDA" id="3.5.1.41">
    <property type="organism ID" value="1577"/>
</dbReference>
<evidence type="ECO:0000256" key="4">
    <source>
        <dbReference type="ARBA" id="ARBA00022622"/>
    </source>
</evidence>
<comment type="subcellular location">
    <subcellularLocation>
        <location evidence="2">Cell membrane</location>
        <topology evidence="2">Lipid-anchor</topology>
        <topology evidence="2">GPI-anchor</topology>
    </subcellularLocation>
</comment>
<keyword evidence="4" id="KW-0336">GPI-anchor</keyword>
<protein>
    <submittedName>
        <fullName evidence="14">Chitin deacetylase</fullName>
    </submittedName>
</protein>
<keyword evidence="11" id="KW-0961">Cell wall biogenesis/degradation</keyword>
<evidence type="ECO:0000256" key="10">
    <source>
        <dbReference type="ARBA" id="ARBA00023288"/>
    </source>
</evidence>
<dbReference type="GO" id="GO:0005975">
    <property type="term" value="P:carbohydrate metabolic process"/>
    <property type="evidence" value="ECO:0007669"/>
    <property type="project" value="InterPro"/>
</dbReference>
<dbReference type="GO" id="GO:0046872">
    <property type="term" value="F:metal ion binding"/>
    <property type="evidence" value="ECO:0007669"/>
    <property type="project" value="UniProtKB-KW"/>
</dbReference>
<evidence type="ECO:0000256" key="7">
    <source>
        <dbReference type="ARBA" id="ARBA00022801"/>
    </source>
</evidence>
<dbReference type="GO" id="GO:0005886">
    <property type="term" value="C:plasma membrane"/>
    <property type="evidence" value="ECO:0007669"/>
    <property type="project" value="UniProtKB-SubCell"/>
</dbReference>
<evidence type="ECO:0000256" key="12">
    <source>
        <dbReference type="SAM" id="SignalP"/>
    </source>
</evidence>
<evidence type="ECO:0000256" key="5">
    <source>
        <dbReference type="ARBA" id="ARBA00022723"/>
    </source>
</evidence>
<evidence type="ECO:0000256" key="3">
    <source>
        <dbReference type="ARBA" id="ARBA00022475"/>
    </source>
</evidence>
<dbReference type="InterPro" id="IPR011330">
    <property type="entry name" value="Glyco_hydro/deAcase_b/a-brl"/>
</dbReference>
<dbReference type="PANTHER" id="PTHR46471:SF2">
    <property type="entry name" value="CHITIN DEACETYLASE-RELATED"/>
    <property type="match status" value="1"/>
</dbReference>
<accession>Q1XGD4</accession>
<dbReference type="SUPFAM" id="SSF88713">
    <property type="entry name" value="Glycoside hydrolase/deacetylase"/>
    <property type="match status" value="1"/>
</dbReference>
<sequence>MLFSAIALSVLACVATVEAAPTNEKRQQAQVIYGCTQPNTVALTFDDGPYWYIYDISNALTSRGAKGTFFFSGNNYQRIYDQGAIDQIKYAYNAGHQVASHTWGHKDLTSLTWDQIHDEMWRVELALQRIVGVQPAFMRPPYGNYDDEVLYASYIRGQKVVIWDFDSGDSVGASAAESKERYRTTSLNRPSTLLALNHETIESTAHDVIPYAIDRLQSAGYRLVTVAECLGEQPYQWTGAPQTPTSDWRC</sequence>
<evidence type="ECO:0000256" key="11">
    <source>
        <dbReference type="ARBA" id="ARBA00023316"/>
    </source>
</evidence>
<gene>
    <name evidence="14" type="primary">Fv-pda</name>
</gene>
<dbReference type="SMR" id="Q1XGD4"/>
<keyword evidence="7" id="KW-0378">Hydrolase</keyword>
<evidence type="ECO:0000256" key="9">
    <source>
        <dbReference type="ARBA" id="ARBA00023277"/>
    </source>
</evidence>
<keyword evidence="4" id="KW-0325">Glycoprotein</keyword>
<dbReference type="EMBL" id="AB250372">
    <property type="protein sequence ID" value="BAE92728.1"/>
    <property type="molecule type" value="Genomic_DNA"/>
</dbReference>
<evidence type="ECO:0000256" key="6">
    <source>
        <dbReference type="ARBA" id="ARBA00022729"/>
    </source>
</evidence>
<keyword evidence="9" id="KW-0119">Carbohydrate metabolism</keyword>